<organism evidence="2">
    <name type="scientific">marine sediment metagenome</name>
    <dbReference type="NCBI Taxonomy" id="412755"/>
    <lineage>
        <taxon>unclassified sequences</taxon>
        <taxon>metagenomes</taxon>
        <taxon>ecological metagenomes</taxon>
    </lineage>
</organism>
<proteinExistence type="predicted"/>
<dbReference type="Gene3D" id="3.20.20.140">
    <property type="entry name" value="Metal-dependent hydrolases"/>
    <property type="match status" value="1"/>
</dbReference>
<reference evidence="2" key="1">
    <citation type="journal article" date="2014" name="Front. Microbiol.">
        <title>High frequency of phylogenetically diverse reductive dehalogenase-homologous genes in deep subseafloor sedimentary metagenomes.</title>
        <authorList>
            <person name="Kawai M."/>
            <person name="Futagami T."/>
            <person name="Toyoda A."/>
            <person name="Takaki Y."/>
            <person name="Nishi S."/>
            <person name="Hori S."/>
            <person name="Arai W."/>
            <person name="Tsubouchi T."/>
            <person name="Morono Y."/>
            <person name="Uchiyama I."/>
            <person name="Ito T."/>
            <person name="Fujiyama A."/>
            <person name="Inagaki F."/>
            <person name="Takami H."/>
        </authorList>
    </citation>
    <scope>NUCLEOTIDE SEQUENCE</scope>
    <source>
        <strain evidence="2">Expedition CK06-06</strain>
    </source>
</reference>
<dbReference type="Gene3D" id="2.30.40.10">
    <property type="entry name" value="Urease, subunit C, domain 1"/>
    <property type="match status" value="1"/>
</dbReference>
<evidence type="ECO:0000313" key="2">
    <source>
        <dbReference type="EMBL" id="GAG86011.1"/>
    </source>
</evidence>
<dbReference type="GO" id="GO:0016810">
    <property type="term" value="F:hydrolase activity, acting on carbon-nitrogen (but not peptide) bonds"/>
    <property type="evidence" value="ECO:0007669"/>
    <property type="project" value="InterPro"/>
</dbReference>
<comment type="caution">
    <text evidence="2">The sequence shown here is derived from an EMBL/GenBank/DDBJ whole genome shotgun (WGS) entry which is preliminary data.</text>
</comment>
<feature type="domain" description="Amidohydrolase 3" evidence="1">
    <location>
        <begin position="21"/>
        <end position="95"/>
    </location>
</feature>
<accession>X1CP57</accession>
<name>X1CP57_9ZZZZ</name>
<protein>
    <recommendedName>
        <fullName evidence="1">Amidohydrolase 3 domain-containing protein</fullName>
    </recommendedName>
</protein>
<gene>
    <name evidence="2" type="ORF">S01H4_30179</name>
</gene>
<evidence type="ECO:0000259" key="1">
    <source>
        <dbReference type="Pfam" id="PF07969"/>
    </source>
</evidence>
<dbReference type="AlphaFoldDB" id="X1CP57"/>
<dbReference type="Pfam" id="PF07969">
    <property type="entry name" value="Amidohydro_3"/>
    <property type="match status" value="1"/>
</dbReference>
<feature type="non-terminal residue" evidence="2">
    <location>
        <position position="1"/>
    </location>
</feature>
<dbReference type="InterPro" id="IPR011059">
    <property type="entry name" value="Metal-dep_hydrolase_composite"/>
</dbReference>
<sequence length="114" mass="12897">IGKPVRGHPREFGSQTKILRKYVREKKLLSLEDAIRKMTSLPASVLQMKKRGMLLEGYTADLVIFDPETVRDNSTYSDSFKYPSGIEYVIINGKVSIKKGEYKGALYGKVLLLN</sequence>
<dbReference type="SUPFAM" id="SSF51556">
    <property type="entry name" value="Metallo-dependent hydrolases"/>
    <property type="match status" value="1"/>
</dbReference>
<dbReference type="InterPro" id="IPR013108">
    <property type="entry name" value="Amidohydro_3"/>
</dbReference>
<dbReference type="EMBL" id="BART01015554">
    <property type="protein sequence ID" value="GAG86011.1"/>
    <property type="molecule type" value="Genomic_DNA"/>
</dbReference>
<dbReference type="SUPFAM" id="SSF51338">
    <property type="entry name" value="Composite domain of metallo-dependent hydrolases"/>
    <property type="match status" value="1"/>
</dbReference>
<dbReference type="InterPro" id="IPR032466">
    <property type="entry name" value="Metal_Hydrolase"/>
</dbReference>